<evidence type="ECO:0000313" key="2">
    <source>
        <dbReference type="EMBL" id="GJD79590.1"/>
    </source>
</evidence>
<gene>
    <name evidence="2" type="ORF">NBEOAGPD_2819</name>
</gene>
<keyword evidence="1" id="KW-1133">Transmembrane helix</keyword>
<dbReference type="EMBL" id="BPQM01000064">
    <property type="protein sequence ID" value="GJD79590.1"/>
    <property type="molecule type" value="Genomic_DNA"/>
</dbReference>
<accession>A0AA37MBA9</accession>
<evidence type="ECO:0008006" key="4">
    <source>
        <dbReference type="Google" id="ProtNLM"/>
    </source>
</evidence>
<organism evidence="2 3">
    <name type="scientific">Methylobacterium gregans</name>
    <dbReference type="NCBI Taxonomy" id="374424"/>
    <lineage>
        <taxon>Bacteria</taxon>
        <taxon>Pseudomonadati</taxon>
        <taxon>Pseudomonadota</taxon>
        <taxon>Alphaproteobacteria</taxon>
        <taxon>Hyphomicrobiales</taxon>
        <taxon>Methylobacteriaceae</taxon>
        <taxon>Methylobacterium</taxon>
    </lineage>
</organism>
<reference evidence="2" key="2">
    <citation type="submission" date="2021-08" db="EMBL/GenBank/DDBJ databases">
        <authorList>
            <person name="Tani A."/>
            <person name="Ola A."/>
            <person name="Ogura Y."/>
            <person name="Katsura K."/>
            <person name="Hayashi T."/>
        </authorList>
    </citation>
    <scope>NUCLEOTIDE SEQUENCE</scope>
    <source>
        <strain evidence="2">NBRC 103626</strain>
    </source>
</reference>
<keyword evidence="1" id="KW-0472">Membrane</keyword>
<evidence type="ECO:0000256" key="1">
    <source>
        <dbReference type="SAM" id="Phobius"/>
    </source>
</evidence>
<reference evidence="2" key="1">
    <citation type="journal article" date="2016" name="Front. Microbiol.">
        <title>Genome Sequence of the Piezophilic, Mesophilic Sulfate-Reducing Bacterium Desulfovibrio indicus J2T.</title>
        <authorList>
            <person name="Cao J."/>
            <person name="Maignien L."/>
            <person name="Shao Z."/>
            <person name="Alain K."/>
            <person name="Jebbar M."/>
        </authorList>
    </citation>
    <scope>NUCLEOTIDE SEQUENCE</scope>
    <source>
        <strain evidence="2">NBRC 103626</strain>
    </source>
</reference>
<proteinExistence type="predicted"/>
<keyword evidence="1" id="KW-0812">Transmembrane</keyword>
<dbReference type="Proteomes" id="UP001055108">
    <property type="component" value="Unassembled WGS sequence"/>
</dbReference>
<name>A0AA37MBA9_9HYPH</name>
<feature type="transmembrane region" description="Helical" evidence="1">
    <location>
        <begin position="67"/>
        <end position="93"/>
    </location>
</feature>
<evidence type="ECO:0000313" key="3">
    <source>
        <dbReference type="Proteomes" id="UP001055108"/>
    </source>
</evidence>
<comment type="caution">
    <text evidence="2">The sequence shown here is derived from an EMBL/GenBank/DDBJ whole genome shotgun (WGS) entry which is preliminary data.</text>
</comment>
<keyword evidence="3" id="KW-1185">Reference proteome</keyword>
<protein>
    <recommendedName>
        <fullName evidence="4">Transmembrane protein</fullName>
    </recommendedName>
</protein>
<feature type="transmembrane region" description="Helical" evidence="1">
    <location>
        <begin position="34"/>
        <end position="55"/>
    </location>
</feature>
<dbReference type="AlphaFoldDB" id="A0AA37MBA9"/>
<sequence length="220" mass="24696">MVKPVESTARRDRIRRAVRHLGGMTLPDAKWLDFLKAGIPTFIGLAAFSAATLYLNRIGELPMELPAVAALIIAVVGLLSGSLAVGLLLGAGYRAAAWFVKPRYEAHLYKKLAAKKKREFISYIPNLSDRERMIFEHLLHHNQRTFENTPDCGFASILYSLGYVQVIGGNRPVDHFAMPFGIPDPVWEALQERKSEFPYRLANAPRGRTVETSPWRVPRV</sequence>